<organism evidence="1">
    <name type="scientific">marine sediment metagenome</name>
    <dbReference type="NCBI Taxonomy" id="412755"/>
    <lineage>
        <taxon>unclassified sequences</taxon>
        <taxon>metagenomes</taxon>
        <taxon>ecological metagenomes</taxon>
    </lineage>
</organism>
<dbReference type="AlphaFoldDB" id="A0A0F9T9J5"/>
<evidence type="ECO:0000313" key="1">
    <source>
        <dbReference type="EMBL" id="KKN75844.1"/>
    </source>
</evidence>
<reference evidence="1" key="1">
    <citation type="journal article" date="2015" name="Nature">
        <title>Complex archaea that bridge the gap between prokaryotes and eukaryotes.</title>
        <authorList>
            <person name="Spang A."/>
            <person name="Saw J.H."/>
            <person name="Jorgensen S.L."/>
            <person name="Zaremba-Niedzwiedzka K."/>
            <person name="Martijn J."/>
            <person name="Lind A.E."/>
            <person name="van Eijk R."/>
            <person name="Schleper C."/>
            <person name="Guy L."/>
            <person name="Ettema T.J."/>
        </authorList>
    </citation>
    <scope>NUCLEOTIDE SEQUENCE</scope>
</reference>
<proteinExistence type="predicted"/>
<sequence length="80" mass="8897">MACKHTIQTPVDEDGCCVSCGEDLNVIVFEQHCGKCPIIAANTDSEMQQSLLDLRAENEKLKVDIIALQTDLEMSRMKLD</sequence>
<gene>
    <name evidence="1" type="ORF">LCGC14_0377200</name>
</gene>
<comment type="caution">
    <text evidence="1">The sequence shown here is derived from an EMBL/GenBank/DDBJ whole genome shotgun (WGS) entry which is preliminary data.</text>
</comment>
<name>A0A0F9T9J5_9ZZZZ</name>
<accession>A0A0F9T9J5</accession>
<protein>
    <submittedName>
        <fullName evidence="1">Uncharacterized protein</fullName>
    </submittedName>
</protein>
<dbReference type="EMBL" id="LAZR01000303">
    <property type="protein sequence ID" value="KKN75844.1"/>
    <property type="molecule type" value="Genomic_DNA"/>
</dbReference>